<keyword evidence="6" id="KW-1133">Transmembrane helix</keyword>
<organism evidence="8">
    <name type="scientific">Eucalyptus grandis</name>
    <name type="common">Flooded gum</name>
    <dbReference type="NCBI Taxonomy" id="71139"/>
    <lineage>
        <taxon>Eukaryota</taxon>
        <taxon>Viridiplantae</taxon>
        <taxon>Streptophyta</taxon>
        <taxon>Embryophyta</taxon>
        <taxon>Tracheophyta</taxon>
        <taxon>Spermatophyta</taxon>
        <taxon>Magnoliopsida</taxon>
        <taxon>eudicotyledons</taxon>
        <taxon>Gunneridae</taxon>
        <taxon>Pentapetalae</taxon>
        <taxon>rosids</taxon>
        <taxon>malvids</taxon>
        <taxon>Myrtales</taxon>
        <taxon>Myrtaceae</taxon>
        <taxon>Myrtoideae</taxon>
        <taxon>Eucalypteae</taxon>
        <taxon>Eucalyptus</taxon>
    </lineage>
</organism>
<protein>
    <recommendedName>
        <fullName evidence="7">Protein kinase domain-containing protein</fullName>
    </recommendedName>
</protein>
<dbReference type="GO" id="GO:0005886">
    <property type="term" value="C:plasma membrane"/>
    <property type="evidence" value="ECO:0000318"/>
    <property type="project" value="GO_Central"/>
</dbReference>
<feature type="transmembrane region" description="Helical" evidence="6">
    <location>
        <begin position="53"/>
        <end position="72"/>
    </location>
</feature>
<dbReference type="InParanoid" id="A0A059CE11"/>
<dbReference type="GO" id="GO:0005524">
    <property type="term" value="F:ATP binding"/>
    <property type="evidence" value="ECO:0007669"/>
    <property type="project" value="UniProtKB-KW"/>
</dbReference>
<dbReference type="AlphaFoldDB" id="A0A059CE11"/>
<evidence type="ECO:0000256" key="4">
    <source>
        <dbReference type="ARBA" id="ARBA00022777"/>
    </source>
</evidence>
<dbReference type="SUPFAM" id="SSF56112">
    <property type="entry name" value="Protein kinase-like (PK-like)"/>
    <property type="match status" value="1"/>
</dbReference>
<evidence type="ECO:0000256" key="6">
    <source>
        <dbReference type="SAM" id="Phobius"/>
    </source>
</evidence>
<evidence type="ECO:0000256" key="5">
    <source>
        <dbReference type="ARBA" id="ARBA00022840"/>
    </source>
</evidence>
<dbReference type="SMART" id="SM00220">
    <property type="entry name" value="S_TKc"/>
    <property type="match status" value="1"/>
</dbReference>
<accession>A0A059CE11</accession>
<evidence type="ECO:0000259" key="7">
    <source>
        <dbReference type="PROSITE" id="PS50011"/>
    </source>
</evidence>
<sequence>MSFSSLAPRSSCAKRSREWGSRRCLDRPLRLRPSNPHALFESLRCETRHLREIIATTFIIGTLVVIATIWFARRAKKREVSREKMLGENLSRVKFQECVLYKFGELAASTGNFGDAYKLERGVFGPVYKGATPNSKEIAIKRLSRASVQGQQEFMNEMVVICLLFLHRDSRLRIIHRDLKPSNILLMKSSIQKFQTLEWLGYFGEMKIKLIHEEFDHMAPECAMEGQFSEKSDVFGFGILLLEIISGRRNASFYEEDQFSSLLGLAWKLWNEDNVLALVDPNIPVRCFEFELLRCINLGLLCTQESAKERASTPAVVSMINCEIVDLPRPKQPAFTARQLTQDIDPSGQSLKRCSANDVTLTVIQGR</sequence>
<dbReference type="Gramene" id="KCW76396">
    <property type="protein sequence ID" value="KCW76396"/>
    <property type="gene ID" value="EUGRSUZ_D00779"/>
</dbReference>
<dbReference type="InterPro" id="IPR011009">
    <property type="entry name" value="Kinase-like_dom_sf"/>
</dbReference>
<dbReference type="GO" id="GO:0007165">
    <property type="term" value="P:signal transduction"/>
    <property type="evidence" value="ECO:0000318"/>
    <property type="project" value="GO_Central"/>
</dbReference>
<keyword evidence="5" id="KW-0067">ATP-binding</keyword>
<dbReference type="PANTHER" id="PTHR27002:SF812">
    <property type="entry name" value="RECEPTOR-LIKE SERINE_THREONINE-PROTEIN KINASE"/>
    <property type="match status" value="1"/>
</dbReference>
<dbReference type="InterPro" id="IPR000719">
    <property type="entry name" value="Prot_kinase_dom"/>
</dbReference>
<reference evidence="8" key="1">
    <citation type="submission" date="2013-07" db="EMBL/GenBank/DDBJ databases">
        <title>The genome of Eucalyptus grandis.</title>
        <authorList>
            <person name="Schmutz J."/>
            <person name="Hayes R."/>
            <person name="Myburg A."/>
            <person name="Tuskan G."/>
            <person name="Grattapaglia D."/>
            <person name="Rokhsar D.S."/>
        </authorList>
    </citation>
    <scope>NUCLEOTIDE SEQUENCE</scope>
    <source>
        <tissue evidence="8">Leaf extractions</tissue>
    </source>
</reference>
<evidence type="ECO:0000313" key="8">
    <source>
        <dbReference type="EMBL" id="KCW76396.1"/>
    </source>
</evidence>
<evidence type="ECO:0000256" key="3">
    <source>
        <dbReference type="ARBA" id="ARBA00022741"/>
    </source>
</evidence>
<dbReference type="PROSITE" id="PS00108">
    <property type="entry name" value="PROTEIN_KINASE_ST"/>
    <property type="match status" value="1"/>
</dbReference>
<evidence type="ECO:0000256" key="1">
    <source>
        <dbReference type="ARBA" id="ARBA00022527"/>
    </source>
</evidence>
<keyword evidence="2" id="KW-0808">Transferase</keyword>
<dbReference type="PANTHER" id="PTHR27002">
    <property type="entry name" value="RECEPTOR-LIKE SERINE/THREONINE-PROTEIN KINASE SD1-8"/>
    <property type="match status" value="1"/>
</dbReference>
<dbReference type="Gene3D" id="1.10.510.10">
    <property type="entry name" value="Transferase(Phosphotransferase) domain 1"/>
    <property type="match status" value="1"/>
</dbReference>
<feature type="domain" description="Protein kinase" evidence="7">
    <location>
        <begin position="1"/>
        <end position="335"/>
    </location>
</feature>
<dbReference type="GO" id="GO:0004674">
    <property type="term" value="F:protein serine/threonine kinase activity"/>
    <property type="evidence" value="ECO:0000318"/>
    <property type="project" value="GO_Central"/>
</dbReference>
<dbReference type="EMBL" id="KK198756">
    <property type="protein sequence ID" value="KCW76396.1"/>
    <property type="molecule type" value="Genomic_DNA"/>
</dbReference>
<keyword evidence="6" id="KW-0812">Transmembrane</keyword>
<keyword evidence="4" id="KW-0418">Kinase</keyword>
<evidence type="ECO:0000256" key="2">
    <source>
        <dbReference type="ARBA" id="ARBA00022679"/>
    </source>
</evidence>
<dbReference type="Pfam" id="PF00069">
    <property type="entry name" value="Pkinase"/>
    <property type="match status" value="1"/>
</dbReference>
<dbReference type="GO" id="GO:0006955">
    <property type="term" value="P:immune response"/>
    <property type="evidence" value="ECO:0000318"/>
    <property type="project" value="GO_Central"/>
</dbReference>
<name>A0A059CE11_EUCGR</name>
<keyword evidence="1" id="KW-0723">Serine/threonine-protein kinase</keyword>
<dbReference type="InterPro" id="IPR021820">
    <property type="entry name" value="S-locus_recpt_kinase_C"/>
</dbReference>
<proteinExistence type="predicted"/>
<dbReference type="InterPro" id="IPR008271">
    <property type="entry name" value="Ser/Thr_kinase_AS"/>
</dbReference>
<dbReference type="Pfam" id="PF11883">
    <property type="entry name" value="DUF3403"/>
    <property type="match status" value="1"/>
</dbReference>
<gene>
    <name evidence="8" type="ORF">EUGRSUZ_D00779</name>
</gene>
<dbReference type="PROSITE" id="PS50011">
    <property type="entry name" value="PROTEIN_KINASE_DOM"/>
    <property type="match status" value="1"/>
</dbReference>
<keyword evidence="3" id="KW-0547">Nucleotide-binding</keyword>
<keyword evidence="6" id="KW-0472">Membrane</keyword>